<dbReference type="GO" id="GO:0030246">
    <property type="term" value="F:carbohydrate binding"/>
    <property type="evidence" value="ECO:0007669"/>
    <property type="project" value="InterPro"/>
</dbReference>
<gene>
    <name evidence="3" type="ORF">NP233_g9169</name>
</gene>
<dbReference type="Pfam" id="PF01195">
    <property type="entry name" value="Pept_tRNA_hydro"/>
    <property type="match status" value="1"/>
</dbReference>
<dbReference type="InterPro" id="IPR001328">
    <property type="entry name" value="Pept_tRNA_hydro"/>
</dbReference>
<dbReference type="SUPFAM" id="SSF48208">
    <property type="entry name" value="Six-hairpin glycosidases"/>
    <property type="match status" value="1"/>
</dbReference>
<dbReference type="Gene3D" id="1.20.1610.10">
    <property type="entry name" value="alpha-1,2-mannosidases domains"/>
    <property type="match status" value="1"/>
</dbReference>
<organism evidence="3 4">
    <name type="scientific">Leucocoprinus birnbaumii</name>
    <dbReference type="NCBI Taxonomy" id="56174"/>
    <lineage>
        <taxon>Eukaryota</taxon>
        <taxon>Fungi</taxon>
        <taxon>Dikarya</taxon>
        <taxon>Basidiomycota</taxon>
        <taxon>Agaricomycotina</taxon>
        <taxon>Agaricomycetes</taxon>
        <taxon>Agaricomycetidae</taxon>
        <taxon>Agaricales</taxon>
        <taxon>Agaricineae</taxon>
        <taxon>Agaricaceae</taxon>
        <taxon>Leucocoprinus</taxon>
    </lineage>
</organism>
<dbReference type="SUPFAM" id="SSF53178">
    <property type="entry name" value="Peptidyl-tRNA hydrolase-like"/>
    <property type="match status" value="1"/>
</dbReference>
<dbReference type="EMBL" id="JANIEX010000797">
    <property type="protein sequence ID" value="KAJ3563087.1"/>
    <property type="molecule type" value="Genomic_DNA"/>
</dbReference>
<dbReference type="InterPro" id="IPR050883">
    <property type="entry name" value="PNGase"/>
</dbReference>
<dbReference type="InterPro" id="IPR014718">
    <property type="entry name" value="GH-type_carb-bd"/>
</dbReference>
<dbReference type="PANTHER" id="PTHR12143">
    <property type="entry name" value="PEPTIDE N-GLYCANASE PNGASE -RELATED"/>
    <property type="match status" value="1"/>
</dbReference>
<dbReference type="GO" id="GO:0006516">
    <property type="term" value="P:glycoprotein catabolic process"/>
    <property type="evidence" value="ECO:0007669"/>
    <property type="project" value="TreeGrafter"/>
</dbReference>
<protein>
    <recommendedName>
        <fullName evidence="5">Glycoside hydrolase family 92 protein</fullName>
    </recommendedName>
</protein>
<dbReference type="Gene3D" id="1.20.1050.60">
    <property type="entry name" value="alpha-1,2-mannosidase"/>
    <property type="match status" value="1"/>
</dbReference>
<sequence length="1287" mass="140124">MCIGECLDVKIDPPQQYQVKREILSMLIAASVQEIVSSRGGMGTLVLPSTRNWCLLKIRVLPTVVHLKLFSVLAFASFVLAQEPTTAGDADDADTTPPTTVTGTGATTLPPCIMTSLSQIRAECNVTDMTCVCSSTVLQAITSRARETCSADDLAALRSICPDPSPSTTASIVPSNTAAAAPIFLPTPVSVGVPNCEIPSSTFLYAARLPSNLPCHTSKRHYIESLRDTLQLPPSRGVSPHLLPSFRQQPLPGPYRRLSAQPPQQPCSPSRFKRREKTETFIFDRDALMVDRLQSAGKAYDCEKSLLICTKPNDLLTVNVWAISSLTPSPNAYESNYPAGGGYAGQGRPVRREIGSLGSFQAKSLMNISPSFAAIYGKSFHDTKNVVVISDSVQPDITKLDMRLSGSANGHNGVKNIIAALGGAQNFWRFRVGIGYHGTDMSIYVLGKLSNHEKQYWTQDGLDPILAELERVANKNTALVLLPSLVYAQPSPNVQKRISAAIAAASNTSGTPDYTAFVNPFIGTDNFGDVCPGASIPFGMVKFSTDMTGYAPAGYVADNTQKIRGLSPLHDSGTGSSLGTYGNFEIMPLLCPKGFATCTTTLDARERLRKKNTDDATPGYFSLTLDNNIQMEATATRRAGLERFTFPSGSKPYFALDLANDLPVSFAGGELNIDPDKGRITIGGKWGSSFGPTRFNYQAFACYDLLDNGKQKLDEWGVWTGDTFGLDAKGLGMTHLNLSLNLIGGVYQSGALFSYSGNPKQVNIRVGVSFVSTDQACANAEEEVGTASFDDIHSRAVALWQEKLSKIEIDVGGTPTNVTEMLYSSLYRASLTPNNATGETQGAFAGTKSFYFDSLTFYPLMSLHSPVEFAQIVDSYIDAWRKLGWMPECRANNLPGWTQGGSSADNIVSQFAVSYHNEASKLGIDLNELYSALLADGELNPPEWNTMGRQVNVYKWVQFGYVPFAVLDVSSTGRQTREGSRTLEYAFEDFGIRQVAQLLGKDDDVAKYTNRSLFYRNVWDPSVTSDGFKGFMQKRYSNGTFFFNDPTDCSPKDKNDTRACSLQSTNQNGFYESSSWEYSWYAPHDTAHLIDLMGGNDTFIKRLDHFFDAGYYLAGNEPSFQTPIGYHYANHPAHSVDRVREVVFDNFDITAAGLPGNDDQAAMATLLSFHLLGLYPVPSTTQLLILSPFTPKYTIHNSFLNVSTTVTVKNFSSKSVQRVIPAGVPAYVQNVTINGQPTASRCHFDFYDAFRLGGDIVITLTADKNAADSCQGSVPESISTGGFAKAR</sequence>
<comment type="caution">
    <text evidence="3">The sequence shown here is derived from an EMBL/GenBank/DDBJ whole genome shotgun (WGS) entry which is preliminary data.</text>
</comment>
<dbReference type="InterPro" id="IPR041371">
    <property type="entry name" value="GH92_N"/>
</dbReference>
<dbReference type="GO" id="GO:0000224">
    <property type="term" value="F:peptide-N4-(N-acetyl-beta-glucosaminyl)asparagine amidase activity"/>
    <property type="evidence" value="ECO:0007669"/>
    <property type="project" value="TreeGrafter"/>
</dbReference>
<dbReference type="NCBIfam" id="TIGR01180">
    <property type="entry name" value="aman2_put"/>
    <property type="match status" value="1"/>
</dbReference>
<evidence type="ECO:0000313" key="4">
    <source>
        <dbReference type="Proteomes" id="UP001213000"/>
    </source>
</evidence>
<dbReference type="PANTHER" id="PTHR12143:SF25">
    <property type="entry name" value="FAMILY PROTEIN, PUTATIVE (AFU_ORTHOLOGUE AFUA_1G10790)-RELATED"/>
    <property type="match status" value="1"/>
</dbReference>
<name>A0AAD5VPE7_9AGAR</name>
<dbReference type="Gene3D" id="2.70.98.10">
    <property type="match status" value="1"/>
</dbReference>
<dbReference type="Gene3D" id="3.30.2080.10">
    <property type="entry name" value="GH92 mannosidase domain"/>
    <property type="match status" value="1"/>
</dbReference>
<accession>A0AAD5VPE7</accession>
<dbReference type="GO" id="GO:0005829">
    <property type="term" value="C:cytosol"/>
    <property type="evidence" value="ECO:0007669"/>
    <property type="project" value="TreeGrafter"/>
</dbReference>
<evidence type="ECO:0000259" key="2">
    <source>
        <dbReference type="Pfam" id="PF17678"/>
    </source>
</evidence>
<dbReference type="GO" id="GO:0004045">
    <property type="term" value="F:peptidyl-tRNA hydrolase activity"/>
    <property type="evidence" value="ECO:0007669"/>
    <property type="project" value="InterPro"/>
</dbReference>
<dbReference type="InterPro" id="IPR008928">
    <property type="entry name" value="6-hairpin_glycosidase_sf"/>
</dbReference>
<evidence type="ECO:0008006" key="5">
    <source>
        <dbReference type="Google" id="ProtNLM"/>
    </source>
</evidence>
<dbReference type="GO" id="GO:0005634">
    <property type="term" value="C:nucleus"/>
    <property type="evidence" value="ECO:0007669"/>
    <property type="project" value="TreeGrafter"/>
</dbReference>
<dbReference type="Pfam" id="PF17678">
    <property type="entry name" value="Glyco_hydro_92N"/>
    <property type="match status" value="1"/>
</dbReference>
<dbReference type="InterPro" id="IPR005887">
    <property type="entry name" value="GH92_a_mannosidase_put"/>
</dbReference>
<dbReference type="InterPro" id="IPR036416">
    <property type="entry name" value="Pept_tRNA_hydro_sf"/>
</dbReference>
<dbReference type="GO" id="GO:0005975">
    <property type="term" value="P:carbohydrate metabolic process"/>
    <property type="evidence" value="ECO:0007669"/>
    <property type="project" value="InterPro"/>
</dbReference>
<dbReference type="PROSITE" id="PS01196">
    <property type="entry name" value="PEPT_TRNA_HYDROL_2"/>
    <property type="match status" value="1"/>
</dbReference>
<reference evidence="3" key="1">
    <citation type="submission" date="2022-07" db="EMBL/GenBank/DDBJ databases">
        <title>Genome Sequence of Leucocoprinus birnbaumii.</title>
        <authorList>
            <person name="Buettner E."/>
        </authorList>
    </citation>
    <scope>NUCLEOTIDE SEQUENCE</scope>
    <source>
        <strain evidence="3">VT141</strain>
    </source>
</reference>
<keyword evidence="4" id="KW-1185">Reference proteome</keyword>
<dbReference type="InterPro" id="IPR018171">
    <property type="entry name" value="Pept_tRNA_hydro_CS"/>
</dbReference>
<proteinExistence type="predicted"/>
<feature type="domain" description="Glycosyl hydrolase family 92" evidence="1">
    <location>
        <begin position="775"/>
        <end position="1261"/>
    </location>
</feature>
<dbReference type="Pfam" id="PF07971">
    <property type="entry name" value="Glyco_hydro_92"/>
    <property type="match status" value="1"/>
</dbReference>
<evidence type="ECO:0000259" key="1">
    <source>
        <dbReference type="Pfam" id="PF07971"/>
    </source>
</evidence>
<dbReference type="Gene3D" id="3.40.50.1470">
    <property type="entry name" value="Peptidyl-tRNA hydrolase"/>
    <property type="match status" value="1"/>
</dbReference>
<evidence type="ECO:0000313" key="3">
    <source>
        <dbReference type="EMBL" id="KAJ3563087.1"/>
    </source>
</evidence>
<dbReference type="InterPro" id="IPR012939">
    <property type="entry name" value="Glyco_hydro_92"/>
</dbReference>
<feature type="domain" description="Glycosyl hydrolase family 92 N-terminal" evidence="2">
    <location>
        <begin position="517"/>
        <end position="769"/>
    </location>
</feature>
<dbReference type="Proteomes" id="UP001213000">
    <property type="component" value="Unassembled WGS sequence"/>
</dbReference>